<dbReference type="EMBL" id="KV428369">
    <property type="protein sequence ID" value="KZT32211.1"/>
    <property type="molecule type" value="Genomic_DNA"/>
</dbReference>
<evidence type="ECO:0000313" key="1">
    <source>
        <dbReference type="EMBL" id="KZT32211.1"/>
    </source>
</evidence>
<dbReference type="AlphaFoldDB" id="A0A165XI00"/>
<name>A0A165XI00_9AGAM</name>
<reference evidence="1 2" key="1">
    <citation type="journal article" date="2016" name="Mol. Biol. Evol.">
        <title>Comparative Genomics of Early-Diverging Mushroom-Forming Fungi Provides Insights into the Origins of Lignocellulose Decay Capabilities.</title>
        <authorList>
            <person name="Nagy L.G."/>
            <person name="Riley R."/>
            <person name="Tritt A."/>
            <person name="Adam C."/>
            <person name="Daum C."/>
            <person name="Floudas D."/>
            <person name="Sun H."/>
            <person name="Yadav J.S."/>
            <person name="Pangilinan J."/>
            <person name="Larsson K.H."/>
            <person name="Matsuura K."/>
            <person name="Barry K."/>
            <person name="Labutti K."/>
            <person name="Kuo R."/>
            <person name="Ohm R.A."/>
            <person name="Bhattacharya S.S."/>
            <person name="Shirouzu T."/>
            <person name="Yoshinaga Y."/>
            <person name="Martin F.M."/>
            <person name="Grigoriev I.V."/>
            <person name="Hibbett D.S."/>
        </authorList>
    </citation>
    <scope>NUCLEOTIDE SEQUENCE [LARGE SCALE GENOMIC DNA]</scope>
    <source>
        <strain evidence="1 2">HHB10207 ss-3</strain>
    </source>
</reference>
<sequence length="79" mass="8974">MQRPLRALPVTILSIPYYNSKQHDPRRVLEDARSPSTTVTLLPCILTDAPDQARDRERQYKRSLSRGALTVVEGGRGRE</sequence>
<accession>A0A165XI00</accession>
<proteinExistence type="predicted"/>
<keyword evidence="2" id="KW-1185">Reference proteome</keyword>
<organism evidence="1 2">
    <name type="scientific">Sistotremastrum suecicum HHB10207 ss-3</name>
    <dbReference type="NCBI Taxonomy" id="1314776"/>
    <lineage>
        <taxon>Eukaryota</taxon>
        <taxon>Fungi</taxon>
        <taxon>Dikarya</taxon>
        <taxon>Basidiomycota</taxon>
        <taxon>Agaricomycotina</taxon>
        <taxon>Agaricomycetes</taxon>
        <taxon>Sistotremastrales</taxon>
        <taxon>Sistotremastraceae</taxon>
        <taxon>Sistotremastrum</taxon>
    </lineage>
</organism>
<gene>
    <name evidence="1" type="ORF">SISSUDRAFT_1055844</name>
</gene>
<dbReference type="Proteomes" id="UP000076798">
    <property type="component" value="Unassembled WGS sequence"/>
</dbReference>
<evidence type="ECO:0000313" key="2">
    <source>
        <dbReference type="Proteomes" id="UP000076798"/>
    </source>
</evidence>
<protein>
    <submittedName>
        <fullName evidence="1">Uncharacterized protein</fullName>
    </submittedName>
</protein>